<evidence type="ECO:0000256" key="10">
    <source>
        <dbReference type="ARBA" id="ARBA00022692"/>
    </source>
</evidence>
<evidence type="ECO:0000256" key="8">
    <source>
        <dbReference type="ARBA" id="ARBA00022676"/>
    </source>
</evidence>
<keyword evidence="12 16" id="KW-1133">Transmembrane helix</keyword>
<evidence type="ECO:0000256" key="3">
    <source>
        <dbReference type="ARBA" id="ARBA00004922"/>
    </source>
</evidence>
<dbReference type="EC" id="2.4.1.257" evidence="5 16"/>
<proteinExistence type="inferred from homology"/>
<evidence type="ECO:0000313" key="19">
    <source>
        <dbReference type="EMBL" id="TID13871.1"/>
    </source>
</evidence>
<evidence type="ECO:0000256" key="12">
    <source>
        <dbReference type="ARBA" id="ARBA00022989"/>
    </source>
</evidence>
<dbReference type="EMBL" id="SELW01000668">
    <property type="protein sequence ID" value="TID13871.1"/>
    <property type="molecule type" value="Genomic_DNA"/>
</dbReference>
<evidence type="ECO:0000313" key="20">
    <source>
        <dbReference type="Proteomes" id="UP000307173"/>
    </source>
</evidence>
<dbReference type="UniPathway" id="UPA00378"/>
<evidence type="ECO:0000256" key="5">
    <source>
        <dbReference type="ARBA" id="ARBA00011969"/>
    </source>
</evidence>
<dbReference type="AlphaFoldDB" id="A0A4T0WWK0"/>
<keyword evidence="11 16" id="KW-0256">Endoplasmic reticulum</keyword>
<evidence type="ECO:0000256" key="1">
    <source>
        <dbReference type="ARBA" id="ARBA00003142"/>
    </source>
</evidence>
<organism evidence="19 20">
    <name type="scientific">Pichia inconspicua</name>
    <dbReference type="NCBI Taxonomy" id="52247"/>
    <lineage>
        <taxon>Eukaryota</taxon>
        <taxon>Fungi</taxon>
        <taxon>Dikarya</taxon>
        <taxon>Ascomycota</taxon>
        <taxon>Saccharomycotina</taxon>
        <taxon>Pichiomycetes</taxon>
        <taxon>Pichiales</taxon>
        <taxon>Pichiaceae</taxon>
        <taxon>Pichia</taxon>
    </lineage>
</organism>
<dbReference type="OrthoDB" id="448893at2759"/>
<evidence type="ECO:0000256" key="9">
    <source>
        <dbReference type="ARBA" id="ARBA00022679"/>
    </source>
</evidence>
<dbReference type="InterPro" id="IPR027054">
    <property type="entry name" value="ALG2"/>
</dbReference>
<dbReference type="EC" id="2.4.1.132" evidence="6 16"/>
<dbReference type="PANTHER" id="PTHR45918:SF1">
    <property type="entry name" value="ALPHA-1,3_1,6-MANNOSYLTRANSFERASE ALG2"/>
    <property type="match status" value="1"/>
</dbReference>
<gene>
    <name evidence="19" type="ORF">CANINC_004818</name>
</gene>
<comment type="pathway">
    <text evidence="3 16">Protein modification; protein glycosylation.</text>
</comment>
<dbReference type="InterPro" id="IPR028098">
    <property type="entry name" value="Glyco_trans_4-like_N"/>
</dbReference>
<dbReference type="Pfam" id="PF00534">
    <property type="entry name" value="Glycos_transf_1"/>
    <property type="match status" value="1"/>
</dbReference>
<dbReference type="GO" id="GO:0004378">
    <property type="term" value="F:GDP-Man:Man(1)GlcNAc(2)-PP-Dol alpha-1,3-mannosyltransferase activity"/>
    <property type="evidence" value="ECO:0007669"/>
    <property type="project" value="UniProtKB-UniRule"/>
</dbReference>
<dbReference type="STRING" id="52247.A0A4T0WWK0"/>
<sequence>MSIDNKKYKVAFLHPDLGIGGAERLVVDAALALQAAGDDITIYTSHCDLNHCFEEIQNAQLFVKVYGDFLPTSLKGKFKIVFAFLRQLYLSLKLIITLQIFQYDIIVLDQLSYCIPLLSLFCWNSRILFYCHFPDKLLAPRTGLLRQIYRFLFDLIEEVSTSYADKIVVNSEFTRSMVYKTFKSLRNKHLDVLYPCVSTDTSSFDPTLDAIEETDRIVNSKSFFLSINRFERKKNIGLAIKAFASYISETGDNQQMLVIAGGYDTANLENKTCYEELVKLCTSLKLASCEYKEGTIPENSVKVVFLKSIDTNLKNALLKKCDLLLYTPTNEHFGIVPIEAIRMGKLVLADSTGGPLETIVNYFEDKNNYTGFTVTADVVKWKDVLELVKGLSDSELKKVSERAIARVNKKFSFDAMKANLVRILDDMQKLPTGLFGNHIIALVISMGIMYQLFNKFEV</sequence>
<feature type="domain" description="Glycosyl transferase family 1" evidence="17">
    <location>
        <begin position="217"/>
        <end position="395"/>
    </location>
</feature>
<dbReference type="Gene3D" id="3.40.50.2000">
    <property type="entry name" value="Glycogen Phosphorylase B"/>
    <property type="match status" value="2"/>
</dbReference>
<comment type="function">
    <text evidence="1 16">Mannosylates Man(2)GlcNAc(2)-dolichol diphosphate and Man(1)GlcNAc(2)-dolichol diphosphate to form Man(3)GlcNAc(2)-dolichol diphosphate.</text>
</comment>
<dbReference type="GO" id="GO:0102704">
    <property type="term" value="F:GDP-Man:Man(2)GlcNAc(2)-PP-Dol alpha-1,6-mannosyltransferase activity"/>
    <property type="evidence" value="ECO:0007669"/>
    <property type="project" value="UniProtKB-UniRule"/>
</dbReference>
<evidence type="ECO:0000256" key="14">
    <source>
        <dbReference type="ARBA" id="ARBA00045103"/>
    </source>
</evidence>
<evidence type="ECO:0000256" key="7">
    <source>
        <dbReference type="ARBA" id="ARBA00019218"/>
    </source>
</evidence>
<keyword evidence="10 16" id="KW-0812">Transmembrane</keyword>
<evidence type="ECO:0000256" key="2">
    <source>
        <dbReference type="ARBA" id="ARBA00004586"/>
    </source>
</evidence>
<protein>
    <recommendedName>
        <fullName evidence="7 16">Alpha-1,3/1,6-mannosyltransferase ALG2</fullName>
        <ecNumber evidence="6 16">2.4.1.132</ecNumber>
        <ecNumber evidence="5 16">2.4.1.257</ecNumber>
    </recommendedName>
    <alternativeName>
        <fullName evidence="16">GDP-Man:Man(1)GlcNAc(2)-PP-Dol alpha-1,3-mannosyltransferase</fullName>
    </alternativeName>
</protein>
<comment type="subcellular location">
    <subcellularLocation>
        <location evidence="2 16">Endoplasmic reticulum membrane</location>
    </subcellularLocation>
</comment>
<comment type="catalytic activity">
    <reaction evidence="15 16">
        <text>an alpha-D-Man-(1-&gt;3)-beta-D-Man-(1-&gt;4)-beta-D-GlcNAc-(1-&gt;4)-alpha-D-GlcNAc-diphospho-di-trans,poly-cis-dolichol + GDP-alpha-D-mannose = an alpha-D-Man-(1-&gt;3)-[alpha-D-Man-(1-&gt;6)]-beta-D-Man-(1-&gt;4)-beta-D-GlcNAc-(1-&gt;4)-alpha-D-GlcNAc-diphospho-di-trans,poly-cis-dolichol + GDP + H(+)</text>
        <dbReference type="Rhea" id="RHEA:29519"/>
        <dbReference type="Rhea" id="RHEA-COMP:19513"/>
        <dbReference type="Rhea" id="RHEA-COMP:19515"/>
        <dbReference type="ChEBI" id="CHEBI:15378"/>
        <dbReference type="ChEBI" id="CHEBI:57527"/>
        <dbReference type="ChEBI" id="CHEBI:58189"/>
        <dbReference type="ChEBI" id="CHEBI:132510"/>
        <dbReference type="ChEBI" id="CHEBI:132511"/>
        <dbReference type="EC" id="2.4.1.257"/>
    </reaction>
    <physiologicalReaction direction="left-to-right" evidence="15 16">
        <dbReference type="Rhea" id="RHEA:29520"/>
    </physiologicalReaction>
</comment>
<keyword evidence="8 16" id="KW-0328">Glycosyltransferase</keyword>
<comment type="catalytic activity">
    <reaction evidence="14 16">
        <text>a beta-D-Man-(1-&gt;4)-beta-D-GlcNAc-(1-&gt;4)-alpha-D-GlcNAc-diphospho-di-trans,poly-cis-dolichol + GDP-alpha-D-mannose = an alpha-D-Man-(1-&gt;3)-beta-D-Man-(1-&gt;4)-beta-D-GlcNAc-(1-&gt;4)-alpha-D-GlcNAc-diphospho-di-trans,poly-cis-dolichol + GDP + H(+)</text>
        <dbReference type="Rhea" id="RHEA:29515"/>
        <dbReference type="Rhea" id="RHEA-COMP:19511"/>
        <dbReference type="Rhea" id="RHEA-COMP:19513"/>
        <dbReference type="ChEBI" id="CHEBI:15378"/>
        <dbReference type="ChEBI" id="CHEBI:57527"/>
        <dbReference type="ChEBI" id="CHEBI:58189"/>
        <dbReference type="ChEBI" id="CHEBI:58472"/>
        <dbReference type="ChEBI" id="CHEBI:132510"/>
        <dbReference type="EC" id="2.4.1.132"/>
    </reaction>
    <physiologicalReaction direction="left-to-right" evidence="14 16">
        <dbReference type="Rhea" id="RHEA:29516"/>
    </physiologicalReaction>
</comment>
<evidence type="ECO:0000256" key="15">
    <source>
        <dbReference type="ARBA" id="ARBA00045104"/>
    </source>
</evidence>
<dbReference type="GO" id="GO:0005789">
    <property type="term" value="C:endoplasmic reticulum membrane"/>
    <property type="evidence" value="ECO:0007669"/>
    <property type="project" value="UniProtKB-SubCell"/>
</dbReference>
<keyword evidence="9 16" id="KW-0808">Transferase</keyword>
<evidence type="ECO:0000256" key="13">
    <source>
        <dbReference type="ARBA" id="ARBA00023136"/>
    </source>
</evidence>
<dbReference type="SUPFAM" id="SSF53756">
    <property type="entry name" value="UDP-Glycosyltransferase/glycogen phosphorylase"/>
    <property type="match status" value="1"/>
</dbReference>
<evidence type="ECO:0000256" key="16">
    <source>
        <dbReference type="RuleBase" id="RU367136"/>
    </source>
</evidence>
<evidence type="ECO:0000256" key="6">
    <source>
        <dbReference type="ARBA" id="ARBA00012649"/>
    </source>
</evidence>
<evidence type="ECO:0000259" key="17">
    <source>
        <dbReference type="Pfam" id="PF00534"/>
    </source>
</evidence>
<dbReference type="Pfam" id="PF13439">
    <property type="entry name" value="Glyco_transf_4"/>
    <property type="match status" value="1"/>
</dbReference>
<dbReference type="Proteomes" id="UP000307173">
    <property type="component" value="Unassembled WGS sequence"/>
</dbReference>
<comment type="similarity">
    <text evidence="4 16">Belongs to the glycosyltransferase group 1 family.</text>
</comment>
<reference evidence="19 20" key="1">
    <citation type="journal article" date="2019" name="Front. Genet.">
        <title>Whole-Genome Sequencing of the Opportunistic Yeast Pathogen Candida inconspicua Uncovers Its Hybrid Origin.</title>
        <authorList>
            <person name="Mixao V."/>
            <person name="Hansen A.P."/>
            <person name="Saus E."/>
            <person name="Boekhout T."/>
            <person name="Lass-Florl C."/>
            <person name="Gabaldon T."/>
        </authorList>
    </citation>
    <scope>NUCLEOTIDE SEQUENCE [LARGE SCALE GENOMIC DNA]</scope>
    <source>
        <strain evidence="19 20">CBS 180</strain>
    </source>
</reference>
<name>A0A4T0WWK0_9ASCO</name>
<evidence type="ECO:0000256" key="4">
    <source>
        <dbReference type="ARBA" id="ARBA00006122"/>
    </source>
</evidence>
<accession>A0A4T0WWK0</accession>
<dbReference type="InterPro" id="IPR001296">
    <property type="entry name" value="Glyco_trans_1"/>
</dbReference>
<comment type="caution">
    <text evidence="19">The sequence shown here is derived from an EMBL/GenBank/DDBJ whole genome shotgun (WGS) entry which is preliminary data.</text>
</comment>
<keyword evidence="20" id="KW-1185">Reference proteome</keyword>
<dbReference type="PANTHER" id="PTHR45918">
    <property type="entry name" value="ALPHA-1,3/1,6-MANNOSYLTRANSFERASE ALG2"/>
    <property type="match status" value="1"/>
</dbReference>
<feature type="transmembrane region" description="Helical" evidence="16">
    <location>
        <begin position="434"/>
        <end position="453"/>
    </location>
</feature>
<feature type="domain" description="Glycosyltransferase subfamily 4-like N-terminal" evidence="18">
    <location>
        <begin position="19"/>
        <end position="200"/>
    </location>
</feature>
<keyword evidence="13 16" id="KW-0472">Membrane</keyword>
<evidence type="ECO:0000259" key="18">
    <source>
        <dbReference type="Pfam" id="PF13439"/>
    </source>
</evidence>
<dbReference type="CDD" id="cd03805">
    <property type="entry name" value="GT4_ALG2-like"/>
    <property type="match status" value="1"/>
</dbReference>
<evidence type="ECO:0000256" key="11">
    <source>
        <dbReference type="ARBA" id="ARBA00022824"/>
    </source>
</evidence>